<dbReference type="EMBL" id="BMOC01000005">
    <property type="protein sequence ID" value="GGJ03639.1"/>
    <property type="molecule type" value="Genomic_DNA"/>
</dbReference>
<feature type="domain" description="FAD-binding" evidence="2">
    <location>
        <begin position="60"/>
        <end position="134"/>
    </location>
</feature>
<feature type="compositionally biased region" description="Polar residues" evidence="1">
    <location>
        <begin position="18"/>
        <end position="27"/>
    </location>
</feature>
<comment type="caution">
    <text evidence="3">The sequence shown here is derived from an EMBL/GenBank/DDBJ whole genome shotgun (WGS) entry which is preliminary data.</text>
</comment>
<accession>A0A830EEX6</accession>
<gene>
    <name evidence="3" type="ORF">GCM10008995_11790</name>
</gene>
<evidence type="ECO:0000313" key="3">
    <source>
        <dbReference type="EMBL" id="GGJ03639.1"/>
    </source>
</evidence>
<name>A0A830EEX6_9EURY</name>
<dbReference type="OrthoDB" id="213386at2157"/>
<keyword evidence="4" id="KW-1185">Reference proteome</keyword>
<feature type="region of interest" description="Disordered" evidence="1">
    <location>
        <begin position="212"/>
        <end position="265"/>
    </location>
</feature>
<proteinExistence type="predicted"/>
<reference evidence="3" key="1">
    <citation type="journal article" date="2014" name="Int. J. Syst. Evol. Microbiol.">
        <title>Complete genome sequence of Corynebacterium casei LMG S-19264T (=DSM 44701T), isolated from a smear-ripened cheese.</title>
        <authorList>
            <consortium name="US DOE Joint Genome Institute (JGI-PGF)"/>
            <person name="Walter F."/>
            <person name="Albersmeier A."/>
            <person name="Kalinowski J."/>
            <person name="Ruckert C."/>
        </authorList>
    </citation>
    <scope>NUCLEOTIDE SEQUENCE</scope>
    <source>
        <strain evidence="3">JCM 14359</strain>
    </source>
</reference>
<evidence type="ECO:0000256" key="1">
    <source>
        <dbReference type="SAM" id="MobiDB-lite"/>
    </source>
</evidence>
<feature type="region of interest" description="Disordered" evidence="1">
    <location>
        <begin position="1"/>
        <end position="47"/>
    </location>
</feature>
<dbReference type="Gene3D" id="3.50.50.60">
    <property type="entry name" value="FAD/NAD(P)-binding domain"/>
    <property type="match status" value="2"/>
</dbReference>
<organism evidence="3 4">
    <name type="scientific">Halobellus salinus</name>
    <dbReference type="NCBI Taxonomy" id="931585"/>
    <lineage>
        <taxon>Archaea</taxon>
        <taxon>Methanobacteriati</taxon>
        <taxon>Methanobacteriota</taxon>
        <taxon>Stenosarchaea group</taxon>
        <taxon>Halobacteria</taxon>
        <taxon>Halobacteriales</taxon>
        <taxon>Haloferacaceae</taxon>
        <taxon>Halobellus</taxon>
    </lineage>
</organism>
<dbReference type="SUPFAM" id="SSF51905">
    <property type="entry name" value="FAD/NAD(P)-binding domain"/>
    <property type="match status" value="1"/>
</dbReference>
<reference evidence="3" key="2">
    <citation type="submission" date="2020-09" db="EMBL/GenBank/DDBJ databases">
        <authorList>
            <person name="Sun Q."/>
            <person name="Ohkuma M."/>
        </authorList>
    </citation>
    <scope>NUCLEOTIDE SEQUENCE</scope>
    <source>
        <strain evidence="3">JCM 14359</strain>
    </source>
</reference>
<dbReference type="AlphaFoldDB" id="A0A830EEX6"/>
<evidence type="ECO:0000259" key="2">
    <source>
        <dbReference type="Pfam" id="PF01494"/>
    </source>
</evidence>
<sequence>MTDRHQPVGGGHTRTGRSRPSSESTDPPSRVDGEVGDGAGLPTPAWVPTDDVIDSTPDRQVLVVGDTPTGVALTRLLRRAGFDPVVASHAGPTAVSRVTLLSPAATEVLGTLGEGRRLLARGATVDSISVVTTRGDGRNSGTVGPRSAGTRRVPAVAVPTPVLYRTLNDGLPGDVSARDRTVESVSPAADGVAVRFDDGVREWFDVVVDAGTGQRRSGGRSDAGTGQRRSGGRSDADAGQRRSGEWSDADAGQRRSGEWSDAGAGRHDVVHQYEATVDGPSGTRTCDVWLPNGILQCLPAATDGGTLVRITVAASESPADERVIEAATRQSDAFEGPAPEAFDRERVRQVRLPGGTVAERRWGDGRIARCGRAACPAAPATGVGVSLGITDALGLVSVLARDGRAVAETTAAYAADRAKRFAALERAATGADHPVPAAEPLRSLGVVRAMALEALVAAPRSALWSGSRD</sequence>
<protein>
    <recommendedName>
        <fullName evidence="2">FAD-binding domain-containing protein</fullName>
    </recommendedName>
</protein>
<evidence type="ECO:0000313" key="4">
    <source>
        <dbReference type="Proteomes" id="UP000653099"/>
    </source>
</evidence>
<feature type="compositionally biased region" description="Basic and acidic residues" evidence="1">
    <location>
        <begin position="232"/>
        <end position="265"/>
    </location>
</feature>
<dbReference type="PRINTS" id="PR00420">
    <property type="entry name" value="RNGMNOXGNASE"/>
</dbReference>
<dbReference type="InterPro" id="IPR036188">
    <property type="entry name" value="FAD/NAD-bd_sf"/>
</dbReference>
<dbReference type="Proteomes" id="UP000653099">
    <property type="component" value="Unassembled WGS sequence"/>
</dbReference>
<dbReference type="GO" id="GO:0071949">
    <property type="term" value="F:FAD binding"/>
    <property type="evidence" value="ECO:0007669"/>
    <property type="project" value="InterPro"/>
</dbReference>
<dbReference type="Pfam" id="PF01494">
    <property type="entry name" value="FAD_binding_3"/>
    <property type="match status" value="1"/>
</dbReference>
<dbReference type="InterPro" id="IPR002938">
    <property type="entry name" value="FAD-bd"/>
</dbReference>
<dbReference type="RefSeq" id="WP_188786467.1">
    <property type="nucleotide sequence ID" value="NZ_BMOC01000005.1"/>
</dbReference>